<comment type="caution">
    <text evidence="1">The sequence shown here is derived from an EMBL/GenBank/DDBJ whole genome shotgun (WGS) entry which is preliminary data.</text>
</comment>
<sequence>MSKSENKGKVPTEMELVLEQTQQGTSYEVSVSAEGVEELKRKVKIKGEKKEAILTLRQKLEHQSDTQVITVKMERNDGAILNESNLFHLYSCCITALRNVFSGMRQHAEFDESNTYVLERFDTSAGNPVKDILLKLNLLDHRILGYGVLGISWSRTTLDIFQNIHILYLEYGVLSLSGYGVLSFIPLWSLARMEKEEHMEISAQEAKINALNKHELIKVVKEVATEAGVDPKVLCSSKGGQEFLKKQDVEYNVLQKEHLAKLKKSNKLKRKRYNQYVWTTSNRLKPEKINDIHIYPNIKPVAITIYRNNDQKNFDVHKPFRFGDFGVTEWDELGAIIPKKKNKVVEELMISLSKKYERPKKVLELEPEVRVAGIECDRSLPEGIQFMNNKVIETPEHGIFFIDVFGDQALQRINDIHKEEVESLLGYLVMANTLENQRLCVLMRNMIDKHPDKEKLRSKKVKLEAIGYTFKSLNEQSFNELPSSAQPESMRKTQPSSEAALGNNIFSLRVWTKIKKMIKQSGWNEKWHDILDTMSKIPCNKSIMSILRRIVLAACVYDIWNERNSKLYGNGKKSYKDLLKTTVNSLRMKLASLTVRNSSRVTEVSKQWQVIMNIRKEREIILEEYKDDK</sequence>
<dbReference type="Proteomes" id="UP001151760">
    <property type="component" value="Unassembled WGS sequence"/>
</dbReference>
<gene>
    <name evidence="1" type="ORF">Tco_0702099</name>
</gene>
<evidence type="ECO:0000313" key="1">
    <source>
        <dbReference type="EMBL" id="GJS69258.1"/>
    </source>
</evidence>
<keyword evidence="2" id="KW-1185">Reference proteome</keyword>
<protein>
    <submittedName>
        <fullName evidence="1">Uncharacterized protein</fullName>
    </submittedName>
</protein>
<organism evidence="1 2">
    <name type="scientific">Tanacetum coccineum</name>
    <dbReference type="NCBI Taxonomy" id="301880"/>
    <lineage>
        <taxon>Eukaryota</taxon>
        <taxon>Viridiplantae</taxon>
        <taxon>Streptophyta</taxon>
        <taxon>Embryophyta</taxon>
        <taxon>Tracheophyta</taxon>
        <taxon>Spermatophyta</taxon>
        <taxon>Magnoliopsida</taxon>
        <taxon>eudicotyledons</taxon>
        <taxon>Gunneridae</taxon>
        <taxon>Pentapetalae</taxon>
        <taxon>asterids</taxon>
        <taxon>campanulids</taxon>
        <taxon>Asterales</taxon>
        <taxon>Asteraceae</taxon>
        <taxon>Asteroideae</taxon>
        <taxon>Anthemideae</taxon>
        <taxon>Anthemidinae</taxon>
        <taxon>Tanacetum</taxon>
    </lineage>
</organism>
<accession>A0ABQ4XX02</accession>
<name>A0ABQ4XX02_9ASTR</name>
<reference evidence="1" key="1">
    <citation type="journal article" date="2022" name="Int. J. Mol. Sci.">
        <title>Draft Genome of Tanacetum Coccineum: Genomic Comparison of Closely Related Tanacetum-Family Plants.</title>
        <authorList>
            <person name="Yamashiro T."/>
            <person name="Shiraishi A."/>
            <person name="Nakayama K."/>
            <person name="Satake H."/>
        </authorList>
    </citation>
    <scope>NUCLEOTIDE SEQUENCE</scope>
</reference>
<dbReference type="EMBL" id="BQNB010009850">
    <property type="protein sequence ID" value="GJS69258.1"/>
    <property type="molecule type" value="Genomic_DNA"/>
</dbReference>
<reference evidence="1" key="2">
    <citation type="submission" date="2022-01" db="EMBL/GenBank/DDBJ databases">
        <authorList>
            <person name="Yamashiro T."/>
            <person name="Shiraishi A."/>
            <person name="Satake H."/>
            <person name="Nakayama K."/>
        </authorList>
    </citation>
    <scope>NUCLEOTIDE SEQUENCE</scope>
</reference>
<evidence type="ECO:0000313" key="2">
    <source>
        <dbReference type="Proteomes" id="UP001151760"/>
    </source>
</evidence>
<proteinExistence type="predicted"/>